<sequence length="62" mass="7017">MSIELHQSAPAFRRPPPVPEAVGAPLDGLMVETVHFDEDGREARRTRRPLHILLAPLRLRRA</sequence>
<dbReference type="AlphaFoldDB" id="A0AAX1UN05"/>
<accession>A0AAX1UN05</accession>
<evidence type="ECO:0000313" key="3">
    <source>
        <dbReference type="Proteomes" id="UP000266305"/>
    </source>
</evidence>
<gene>
    <name evidence="2" type="ORF">D1114_06470</name>
</gene>
<proteinExistence type="predicted"/>
<dbReference type="Proteomes" id="UP000266305">
    <property type="component" value="Unassembled WGS sequence"/>
</dbReference>
<evidence type="ECO:0000256" key="1">
    <source>
        <dbReference type="SAM" id="MobiDB-lite"/>
    </source>
</evidence>
<feature type="region of interest" description="Disordered" evidence="1">
    <location>
        <begin position="1"/>
        <end position="24"/>
    </location>
</feature>
<name>A0AAX1UN05_CERSP</name>
<dbReference type="RefSeq" id="WP_118999625.1">
    <property type="nucleotide sequence ID" value="NZ_QWGP01000005.1"/>
</dbReference>
<protein>
    <submittedName>
        <fullName evidence="2">Uncharacterized protein</fullName>
    </submittedName>
</protein>
<evidence type="ECO:0000313" key="2">
    <source>
        <dbReference type="EMBL" id="RHZ96351.1"/>
    </source>
</evidence>
<comment type="caution">
    <text evidence="2">The sequence shown here is derived from an EMBL/GenBank/DDBJ whole genome shotgun (WGS) entry which is preliminary data.</text>
</comment>
<dbReference type="EMBL" id="QWGP01000005">
    <property type="protein sequence ID" value="RHZ96351.1"/>
    <property type="molecule type" value="Genomic_DNA"/>
</dbReference>
<organism evidence="2 3">
    <name type="scientific">Cereibacter sphaeroides</name>
    <name type="common">Rhodobacter sphaeroides</name>
    <dbReference type="NCBI Taxonomy" id="1063"/>
    <lineage>
        <taxon>Bacteria</taxon>
        <taxon>Pseudomonadati</taxon>
        <taxon>Pseudomonadota</taxon>
        <taxon>Alphaproteobacteria</taxon>
        <taxon>Rhodobacterales</taxon>
        <taxon>Paracoccaceae</taxon>
        <taxon>Cereibacter</taxon>
    </lineage>
</organism>
<reference evidence="2 3" key="1">
    <citation type="submission" date="2018-08" db="EMBL/GenBank/DDBJ databases">
        <title>Draft genome sequence of Rhodobacter sphaeroides FY.</title>
        <authorList>
            <person name="Rayyan A."/>
            <person name="Meyer T.E."/>
            <person name="Kyndt J.A."/>
        </authorList>
    </citation>
    <scope>NUCLEOTIDE SEQUENCE [LARGE SCALE GENOMIC DNA]</scope>
    <source>
        <strain evidence="2 3">FY</strain>
    </source>
</reference>